<evidence type="ECO:0000259" key="4">
    <source>
        <dbReference type="PROSITE" id="PS51752"/>
    </source>
</evidence>
<dbReference type="Pfam" id="PF01419">
    <property type="entry name" value="Jacalin"/>
    <property type="match status" value="2"/>
</dbReference>
<dbReference type="InterPro" id="IPR036404">
    <property type="entry name" value="Jacalin-like_lectin_dom_sf"/>
</dbReference>
<dbReference type="PANTHER" id="PTHR47293">
    <property type="entry name" value="JACALIN-RELATED LECTIN 3"/>
    <property type="match status" value="1"/>
</dbReference>
<proteinExistence type="inferred from homology"/>
<dbReference type="InterPro" id="IPR033734">
    <property type="entry name" value="Jacalin-like_lectin_dom_plant"/>
</dbReference>
<dbReference type="Proteomes" id="UP001408789">
    <property type="component" value="Unassembled WGS sequence"/>
</dbReference>
<evidence type="ECO:0000256" key="1">
    <source>
        <dbReference type="ARBA" id="ARBA00006568"/>
    </source>
</evidence>
<keyword evidence="3" id="KW-0677">Repeat</keyword>
<feature type="domain" description="Jacalin-type lectin" evidence="4">
    <location>
        <begin position="11"/>
        <end position="152"/>
    </location>
</feature>
<dbReference type="InterPro" id="IPR001229">
    <property type="entry name" value="Jacalin-like_lectin_dom"/>
</dbReference>
<dbReference type="EMBL" id="JBCNJP010000019">
    <property type="protein sequence ID" value="KAK9061324.1"/>
    <property type="molecule type" value="Genomic_DNA"/>
</dbReference>
<sequence>MGDISSNFEGCITHGPWGGSDGENWDYRPEGFITKIIVCFKDVIDYIQFQSYSSKLSGETDSTLFGSPGTSTWIRIDYPDEYIKAVSGTYGTENSNRVVTSISFTTNQNHYGPFGTNKGTVFSYDVKEGKAIVGFHGRASSYLYAIGVYVMPKSPAASGKNQLVCESKIKNEKPSSIAAMPREAGPWGAGGGKPWDDGVFSSIKQVRVYLGKLNAVYALQFDYLRSDGECVVSQIHGGTDHGVTIELVPLDVEKDEYLMGFSGFYGPVEGYNGLEAIVSITFHTNVRIHGPYGEERGGGYVYFSSTAGSPGKVVGCHGRSNGFLSAIGVHMDYF</sequence>
<dbReference type="SUPFAM" id="SSF51101">
    <property type="entry name" value="Mannose-binding lectins"/>
    <property type="match status" value="2"/>
</dbReference>
<dbReference type="SMART" id="SM00915">
    <property type="entry name" value="Jacalin"/>
    <property type="match status" value="2"/>
</dbReference>
<keyword evidence="6" id="KW-1185">Reference proteome</keyword>
<dbReference type="CDD" id="cd09612">
    <property type="entry name" value="Jacalin"/>
    <property type="match status" value="2"/>
</dbReference>
<accession>A0AAP0CR04</accession>
<name>A0AAP0CR04_9ASTR</name>
<dbReference type="Gene3D" id="2.100.10.30">
    <property type="entry name" value="Jacalin-like lectin domain"/>
    <property type="match status" value="2"/>
</dbReference>
<evidence type="ECO:0000313" key="5">
    <source>
        <dbReference type="EMBL" id="KAK9061324.1"/>
    </source>
</evidence>
<dbReference type="FunFam" id="2.100.10.30:FF:000001">
    <property type="entry name" value="Jacalin-related lectin 33"/>
    <property type="match status" value="1"/>
</dbReference>
<keyword evidence="2" id="KW-0430">Lectin</keyword>
<gene>
    <name evidence="5" type="ORF">SSX86_018504</name>
</gene>
<evidence type="ECO:0000256" key="3">
    <source>
        <dbReference type="ARBA" id="ARBA00022737"/>
    </source>
</evidence>
<dbReference type="GO" id="GO:0030246">
    <property type="term" value="F:carbohydrate binding"/>
    <property type="evidence" value="ECO:0007669"/>
    <property type="project" value="UniProtKB-KW"/>
</dbReference>
<dbReference type="AlphaFoldDB" id="A0AAP0CR04"/>
<evidence type="ECO:0000256" key="2">
    <source>
        <dbReference type="ARBA" id="ARBA00022734"/>
    </source>
</evidence>
<organism evidence="5 6">
    <name type="scientific">Deinandra increscens subsp. villosa</name>
    <dbReference type="NCBI Taxonomy" id="3103831"/>
    <lineage>
        <taxon>Eukaryota</taxon>
        <taxon>Viridiplantae</taxon>
        <taxon>Streptophyta</taxon>
        <taxon>Embryophyta</taxon>
        <taxon>Tracheophyta</taxon>
        <taxon>Spermatophyta</taxon>
        <taxon>Magnoliopsida</taxon>
        <taxon>eudicotyledons</taxon>
        <taxon>Gunneridae</taxon>
        <taxon>Pentapetalae</taxon>
        <taxon>asterids</taxon>
        <taxon>campanulids</taxon>
        <taxon>Asterales</taxon>
        <taxon>Asteraceae</taxon>
        <taxon>Asteroideae</taxon>
        <taxon>Heliantheae alliance</taxon>
        <taxon>Madieae</taxon>
        <taxon>Madiinae</taxon>
        <taxon>Deinandra</taxon>
    </lineage>
</organism>
<comment type="caution">
    <text evidence="5">The sequence shown here is derived from an EMBL/GenBank/DDBJ whole genome shotgun (WGS) entry which is preliminary data.</text>
</comment>
<dbReference type="PANTHER" id="PTHR47293:SF66">
    <property type="entry name" value="JACALIN-RELATED LECTIN 11-RELATED"/>
    <property type="match status" value="1"/>
</dbReference>
<comment type="similarity">
    <text evidence="1">Belongs to the jacalin lectin family.</text>
</comment>
<dbReference type="PROSITE" id="PS51752">
    <property type="entry name" value="JACALIN_LECTIN"/>
    <property type="match status" value="2"/>
</dbReference>
<protein>
    <recommendedName>
        <fullName evidence="4">Jacalin-type lectin domain-containing protein</fullName>
    </recommendedName>
</protein>
<feature type="domain" description="Jacalin-type lectin" evidence="4">
    <location>
        <begin position="181"/>
        <end position="333"/>
    </location>
</feature>
<evidence type="ECO:0000313" key="6">
    <source>
        <dbReference type="Proteomes" id="UP001408789"/>
    </source>
</evidence>
<reference evidence="5 6" key="1">
    <citation type="submission" date="2024-04" db="EMBL/GenBank/DDBJ databases">
        <title>The reference genome of an endangered Asteraceae, Deinandra increscens subsp. villosa, native to the Central Coast of California.</title>
        <authorList>
            <person name="Guilliams M."/>
            <person name="Hasenstab-Lehman K."/>
            <person name="Meyer R."/>
            <person name="Mcevoy S."/>
        </authorList>
    </citation>
    <scope>NUCLEOTIDE SEQUENCE [LARGE SCALE GENOMIC DNA]</scope>
    <source>
        <tissue evidence="5">Leaf</tissue>
    </source>
</reference>